<protein>
    <submittedName>
        <fullName evidence="1">Uncharacterized protein</fullName>
    </submittedName>
</protein>
<reference evidence="1" key="1">
    <citation type="journal article" date="2021" name="Proc. Natl. Acad. Sci. U.S.A.">
        <title>A Catalog of Tens of Thousands of Viruses from Human Metagenomes Reveals Hidden Associations with Chronic Diseases.</title>
        <authorList>
            <person name="Tisza M.J."/>
            <person name="Buck C.B."/>
        </authorList>
    </citation>
    <scope>NUCLEOTIDE SEQUENCE</scope>
    <source>
        <strain evidence="1">CtBS918</strain>
    </source>
</reference>
<accession>A0A8S5RNM1</accession>
<evidence type="ECO:0000313" key="1">
    <source>
        <dbReference type="EMBL" id="DAE32902.1"/>
    </source>
</evidence>
<dbReference type="EMBL" id="BK059130">
    <property type="protein sequence ID" value="DAE32902.1"/>
    <property type="molecule type" value="Genomic_DNA"/>
</dbReference>
<name>A0A8S5RNM1_9VIRU</name>
<proteinExistence type="predicted"/>
<organism evidence="1">
    <name type="scientific">virus sp. ctBS918</name>
    <dbReference type="NCBI Taxonomy" id="2825807"/>
    <lineage>
        <taxon>Viruses</taxon>
    </lineage>
</organism>
<sequence>MDFTTENMSLKERYDILNKVNLIPIGTICYEAGDFTEWTKEIVVNEENQKRVTMFWNCLFFLDKEQADHVTDKAHSDYANWLYS</sequence>